<evidence type="ECO:0000313" key="2">
    <source>
        <dbReference type="Proteomes" id="UP001396898"/>
    </source>
</evidence>
<gene>
    <name evidence="1" type="ORF">PG991_007536</name>
</gene>
<protein>
    <submittedName>
        <fullName evidence="1">Uncharacterized protein</fullName>
    </submittedName>
</protein>
<accession>A0ABR1RTR1</accession>
<evidence type="ECO:0000313" key="1">
    <source>
        <dbReference type="EMBL" id="KAK8018346.1"/>
    </source>
</evidence>
<dbReference type="Proteomes" id="UP001396898">
    <property type="component" value="Unassembled WGS sequence"/>
</dbReference>
<comment type="caution">
    <text evidence="1">The sequence shown here is derived from an EMBL/GenBank/DDBJ whole genome shotgun (WGS) entry which is preliminary data.</text>
</comment>
<reference evidence="1 2" key="1">
    <citation type="submission" date="2023-01" db="EMBL/GenBank/DDBJ databases">
        <title>Analysis of 21 Apiospora genomes using comparative genomics revels a genus with tremendous synthesis potential of carbohydrate active enzymes and secondary metabolites.</title>
        <authorList>
            <person name="Sorensen T."/>
        </authorList>
    </citation>
    <scope>NUCLEOTIDE SEQUENCE [LARGE SCALE GENOMIC DNA]</scope>
    <source>
        <strain evidence="1 2">CBS 20057</strain>
    </source>
</reference>
<sequence length="261" mass="28791">MPGHVDDIISKAPSEASGDEYRDYLTAMIAVTAELHRSVMPALRELCDDLELVTSKRKHNTSLDMFPGVESLVEQHGCQGFMEVLALYQLSSVPLHRDNIDEYVGEFLEGCWESEHAGIQHLLWGEVTKTVLIALRVCFAMSLLMRSLLITENRVVDVPDEERAIYTGVSTLKEMLELFGVMCTKATEFVKNSTTGVAVYQFPEAILDDPFIKGLLQPAIDELGPYPSAGPTFTPAQLLNANDDSWEAMARAAQASSPHSA</sequence>
<proteinExistence type="predicted"/>
<dbReference type="EMBL" id="JAQQWI010000010">
    <property type="protein sequence ID" value="KAK8018346.1"/>
    <property type="molecule type" value="Genomic_DNA"/>
</dbReference>
<keyword evidence="2" id="KW-1185">Reference proteome</keyword>
<name>A0ABR1RTR1_9PEZI</name>
<organism evidence="1 2">
    <name type="scientific">Apiospora marii</name>
    <dbReference type="NCBI Taxonomy" id="335849"/>
    <lineage>
        <taxon>Eukaryota</taxon>
        <taxon>Fungi</taxon>
        <taxon>Dikarya</taxon>
        <taxon>Ascomycota</taxon>
        <taxon>Pezizomycotina</taxon>
        <taxon>Sordariomycetes</taxon>
        <taxon>Xylariomycetidae</taxon>
        <taxon>Amphisphaeriales</taxon>
        <taxon>Apiosporaceae</taxon>
        <taxon>Apiospora</taxon>
    </lineage>
</organism>